<feature type="transmembrane region" description="Helical" evidence="1">
    <location>
        <begin position="32"/>
        <end position="53"/>
    </location>
</feature>
<evidence type="ECO:0000256" key="1">
    <source>
        <dbReference type="SAM" id="Phobius"/>
    </source>
</evidence>
<dbReference type="AlphaFoldDB" id="A0A6J6R6G0"/>
<protein>
    <submittedName>
        <fullName evidence="2">Unannotated protein</fullName>
    </submittedName>
</protein>
<name>A0A6J6R6G0_9ZZZZ</name>
<gene>
    <name evidence="2" type="ORF">UFOPK2625_01305</name>
    <name evidence="3" type="ORF">UFOPK2809_01100</name>
</gene>
<accession>A0A6J6R6G0</accession>
<dbReference type="EMBL" id="CAEZXZ010000238">
    <property type="protein sequence ID" value="CAB4716735.1"/>
    <property type="molecule type" value="Genomic_DNA"/>
</dbReference>
<proteinExistence type="predicted"/>
<keyword evidence="1" id="KW-1133">Transmembrane helix</keyword>
<dbReference type="EMBL" id="CAEZZA010000158">
    <property type="protein sequence ID" value="CAB4755324.1"/>
    <property type="molecule type" value="Genomic_DNA"/>
</dbReference>
<keyword evidence="1" id="KW-0812">Transmembrane</keyword>
<sequence length="54" mass="5559">MRSIAVILPRACCFSTAEPLRSMASARRSSKILALPAVVCGSGAAVIGFLLVVP</sequence>
<organism evidence="2">
    <name type="scientific">freshwater metagenome</name>
    <dbReference type="NCBI Taxonomy" id="449393"/>
    <lineage>
        <taxon>unclassified sequences</taxon>
        <taxon>metagenomes</taxon>
        <taxon>ecological metagenomes</taxon>
    </lineage>
</organism>
<evidence type="ECO:0000313" key="3">
    <source>
        <dbReference type="EMBL" id="CAB4755324.1"/>
    </source>
</evidence>
<evidence type="ECO:0000313" key="2">
    <source>
        <dbReference type="EMBL" id="CAB4716735.1"/>
    </source>
</evidence>
<keyword evidence="1" id="KW-0472">Membrane</keyword>
<reference evidence="2" key="1">
    <citation type="submission" date="2020-05" db="EMBL/GenBank/DDBJ databases">
        <authorList>
            <person name="Chiriac C."/>
            <person name="Salcher M."/>
            <person name="Ghai R."/>
            <person name="Kavagutti S V."/>
        </authorList>
    </citation>
    <scope>NUCLEOTIDE SEQUENCE</scope>
</reference>